<dbReference type="PANTHER" id="PTHR10404">
    <property type="entry name" value="N-ACETYLATED-ALPHA-LINKED ACIDIC DIPEPTIDASE"/>
    <property type="match status" value="1"/>
</dbReference>
<proteinExistence type="predicted"/>
<dbReference type="SUPFAM" id="SSF53187">
    <property type="entry name" value="Zn-dependent exopeptidases"/>
    <property type="match status" value="1"/>
</dbReference>
<feature type="domain" description="PA" evidence="2">
    <location>
        <begin position="109"/>
        <end position="198"/>
    </location>
</feature>
<protein>
    <submittedName>
        <fullName evidence="4">M28 family peptidase</fullName>
    </submittedName>
</protein>
<gene>
    <name evidence="4" type="ORF">GMA92_03180</name>
</gene>
<dbReference type="Pfam" id="PF04389">
    <property type="entry name" value="Peptidase_M28"/>
    <property type="match status" value="1"/>
</dbReference>
<comment type="caution">
    <text evidence="4">The sequence shown here is derived from an EMBL/GenBank/DDBJ whole genome shotgun (WGS) entry which is preliminary data.</text>
</comment>
<reference evidence="4 5" key="1">
    <citation type="journal article" date="2019" name="Nat. Med.">
        <title>A library of human gut bacterial isolates paired with longitudinal multiomics data enables mechanistic microbiome research.</title>
        <authorList>
            <person name="Poyet M."/>
            <person name="Groussin M."/>
            <person name="Gibbons S.M."/>
            <person name="Avila-Pacheco J."/>
            <person name="Jiang X."/>
            <person name="Kearney S.M."/>
            <person name="Perrotta A.R."/>
            <person name="Berdy B."/>
            <person name="Zhao S."/>
            <person name="Lieberman T.D."/>
            <person name="Swanson P.K."/>
            <person name="Smith M."/>
            <person name="Roesemann S."/>
            <person name="Alexander J.E."/>
            <person name="Rich S.A."/>
            <person name="Livny J."/>
            <person name="Vlamakis H."/>
            <person name="Clish C."/>
            <person name="Bullock K."/>
            <person name="Deik A."/>
            <person name="Scott J."/>
            <person name="Pierce K.A."/>
            <person name="Xavier R.J."/>
            <person name="Alm E.J."/>
        </authorList>
    </citation>
    <scope>NUCLEOTIDE SEQUENCE [LARGE SCALE GENOMIC DNA]</scope>
    <source>
        <strain evidence="4 5">BIOML-A198</strain>
    </source>
</reference>
<organism evidence="4 5">
    <name type="scientific">Turicibacter sanguinis</name>
    <dbReference type="NCBI Taxonomy" id="154288"/>
    <lineage>
        <taxon>Bacteria</taxon>
        <taxon>Bacillati</taxon>
        <taxon>Bacillota</taxon>
        <taxon>Erysipelotrichia</taxon>
        <taxon>Erysipelotrichales</taxon>
        <taxon>Turicibacteraceae</taxon>
        <taxon>Turicibacter</taxon>
    </lineage>
</organism>
<dbReference type="Gene3D" id="3.50.30.30">
    <property type="match status" value="1"/>
</dbReference>
<accession>A0A9X4XBR6</accession>
<dbReference type="InterPro" id="IPR039373">
    <property type="entry name" value="Peptidase_M28B"/>
</dbReference>
<sequence>MSYQEDLDIFYDKINVEYATYVATTLANFGSNEELGFRTAGSQAETEASNFIFQEFINIGLQNVRKEQVNIDSWDFKNAALYYVDKLQPKKITLSSYANNCIIANKEFELVYVGRGTRSDYQDLDVKDKLVLIDLDEYIGCQVGVSAYQAKKNGAYGIIVAPFENDDKIITESLNYDNFIAPANIPTFSMSLKDAKALKKRLGKRESLSVILNCYNTVTPDQQSYNVIGEIPGEQSDELILVMAHYDGIFHSFHDGASGCGLLLSLARTLNLSDYKPKKTIIFIAHSARIWGMTNSSFNWSVGSYQQIRFNHPEWAEKAFIAINLEGFVAQDDCDSHMMKTTYEYQRIIQSIEKLVRGCPYKKGALVDAPTTILSDDFPYSQSGVPTVISYRPDSEYVKTTYRTNYDLIQNHFSPAAYLYCHKLYGTLIILFDQMKIKPFNFEALFEALENSLDYETYHQYKSLYLEMHKARWSAKKLYDYLNQNEFSNQEINYLNKQLHYIYLEIQECFVRLSWNGSSIFPHEAHQENIFQLREAIRLLKNQKVPEAIIELCKIDLNLFNYYYDKDTFDFYVNQSLYEDERHLAWGKNLLLTHLDLSDIIETLRHKSNWENLYPVIEQLNQILVNEQNQQAKVVNEEIHHLKKLNSWIKSLYKK</sequence>
<dbReference type="Proteomes" id="UP000487649">
    <property type="component" value="Unassembled WGS sequence"/>
</dbReference>
<dbReference type="PANTHER" id="PTHR10404:SF46">
    <property type="entry name" value="VACUOLAR PROTEIN SORTING-ASSOCIATED PROTEIN 70"/>
    <property type="match status" value="1"/>
</dbReference>
<evidence type="ECO:0000313" key="5">
    <source>
        <dbReference type="Proteomes" id="UP000487649"/>
    </source>
</evidence>
<feature type="coiled-coil region" evidence="1">
    <location>
        <begin position="617"/>
        <end position="645"/>
    </location>
</feature>
<dbReference type="AlphaFoldDB" id="A0A9X4XBR6"/>
<dbReference type="SUPFAM" id="SSF52025">
    <property type="entry name" value="PA domain"/>
    <property type="match status" value="1"/>
</dbReference>
<dbReference type="InterPro" id="IPR003137">
    <property type="entry name" value="PA_domain"/>
</dbReference>
<dbReference type="InterPro" id="IPR046450">
    <property type="entry name" value="PA_dom_sf"/>
</dbReference>
<dbReference type="InterPro" id="IPR007484">
    <property type="entry name" value="Peptidase_M28"/>
</dbReference>
<evidence type="ECO:0000259" key="3">
    <source>
        <dbReference type="Pfam" id="PF04389"/>
    </source>
</evidence>
<dbReference type="EMBL" id="WMQE01000005">
    <property type="protein sequence ID" value="MTK20441.1"/>
    <property type="molecule type" value="Genomic_DNA"/>
</dbReference>
<evidence type="ECO:0000256" key="1">
    <source>
        <dbReference type="SAM" id="Coils"/>
    </source>
</evidence>
<feature type="domain" description="Peptidase M28" evidence="3">
    <location>
        <begin position="226"/>
        <end position="417"/>
    </location>
</feature>
<evidence type="ECO:0000259" key="2">
    <source>
        <dbReference type="Pfam" id="PF02225"/>
    </source>
</evidence>
<evidence type="ECO:0000313" key="4">
    <source>
        <dbReference type="EMBL" id="MTK20441.1"/>
    </source>
</evidence>
<dbReference type="Pfam" id="PF02225">
    <property type="entry name" value="PA"/>
    <property type="match status" value="1"/>
</dbReference>
<name>A0A9X4XBR6_9FIRM</name>
<keyword evidence="1" id="KW-0175">Coiled coil</keyword>
<dbReference type="Gene3D" id="3.40.630.10">
    <property type="entry name" value="Zn peptidases"/>
    <property type="match status" value="1"/>
</dbReference>